<feature type="region of interest" description="Disordered" evidence="1">
    <location>
        <begin position="1"/>
        <end position="20"/>
    </location>
</feature>
<proteinExistence type="predicted"/>
<dbReference type="Proteomes" id="UP000076738">
    <property type="component" value="Unassembled WGS sequence"/>
</dbReference>
<feature type="compositionally biased region" description="Basic and acidic residues" evidence="1">
    <location>
        <begin position="83"/>
        <end position="113"/>
    </location>
</feature>
<dbReference type="EMBL" id="KV417269">
    <property type="protein sequence ID" value="KZP00449.1"/>
    <property type="molecule type" value="Genomic_DNA"/>
</dbReference>
<feature type="compositionally biased region" description="Low complexity" evidence="1">
    <location>
        <begin position="1"/>
        <end position="16"/>
    </location>
</feature>
<sequence length="220" mass="24651">MSSGSTPMSTTPSSSPYNAYFKRRSFGRPFKDDITCIYEPPSPLSSHSSSPSSSRSPSPAPLPSTSTTTPNLSSLKGKSKSNSPERDAAAEKERMLKALRREEKRRRREEERRRRPSILTVRMSDGFIWNQDLFIPPHIRDRYNTTSSPPTSFGFSHSHAARSSAAAAYGSDYEVECVDIRVEDGEMEGVLHPEGREVTGWEDSMGWDMELELELEEGRA</sequence>
<name>A0A167R179_CALVF</name>
<accession>A0A167R179</accession>
<evidence type="ECO:0000256" key="1">
    <source>
        <dbReference type="SAM" id="MobiDB-lite"/>
    </source>
</evidence>
<feature type="compositionally biased region" description="Low complexity" evidence="1">
    <location>
        <begin position="44"/>
        <end position="82"/>
    </location>
</feature>
<gene>
    <name evidence="2" type="ORF">CALVIDRAFT_560422</name>
</gene>
<evidence type="ECO:0000313" key="3">
    <source>
        <dbReference type="Proteomes" id="UP000076738"/>
    </source>
</evidence>
<organism evidence="2 3">
    <name type="scientific">Calocera viscosa (strain TUFC12733)</name>
    <dbReference type="NCBI Taxonomy" id="1330018"/>
    <lineage>
        <taxon>Eukaryota</taxon>
        <taxon>Fungi</taxon>
        <taxon>Dikarya</taxon>
        <taxon>Basidiomycota</taxon>
        <taxon>Agaricomycotina</taxon>
        <taxon>Dacrymycetes</taxon>
        <taxon>Dacrymycetales</taxon>
        <taxon>Dacrymycetaceae</taxon>
        <taxon>Calocera</taxon>
    </lineage>
</organism>
<dbReference type="OrthoDB" id="3251353at2759"/>
<keyword evidence="3" id="KW-1185">Reference proteome</keyword>
<feature type="region of interest" description="Disordered" evidence="1">
    <location>
        <begin position="32"/>
        <end position="114"/>
    </location>
</feature>
<dbReference type="AlphaFoldDB" id="A0A167R179"/>
<evidence type="ECO:0000313" key="2">
    <source>
        <dbReference type="EMBL" id="KZP00449.1"/>
    </source>
</evidence>
<protein>
    <submittedName>
        <fullName evidence="2">Uncharacterized protein</fullName>
    </submittedName>
</protein>
<reference evidence="2 3" key="1">
    <citation type="journal article" date="2016" name="Mol. Biol. Evol.">
        <title>Comparative Genomics of Early-Diverging Mushroom-Forming Fungi Provides Insights into the Origins of Lignocellulose Decay Capabilities.</title>
        <authorList>
            <person name="Nagy L.G."/>
            <person name="Riley R."/>
            <person name="Tritt A."/>
            <person name="Adam C."/>
            <person name="Daum C."/>
            <person name="Floudas D."/>
            <person name="Sun H."/>
            <person name="Yadav J.S."/>
            <person name="Pangilinan J."/>
            <person name="Larsson K.H."/>
            <person name="Matsuura K."/>
            <person name="Barry K."/>
            <person name="Labutti K."/>
            <person name="Kuo R."/>
            <person name="Ohm R.A."/>
            <person name="Bhattacharya S.S."/>
            <person name="Shirouzu T."/>
            <person name="Yoshinaga Y."/>
            <person name="Martin F.M."/>
            <person name="Grigoriev I.V."/>
            <person name="Hibbett D.S."/>
        </authorList>
    </citation>
    <scope>NUCLEOTIDE SEQUENCE [LARGE SCALE GENOMIC DNA]</scope>
    <source>
        <strain evidence="2 3">TUFC12733</strain>
    </source>
</reference>